<dbReference type="OrthoDB" id="9812049at2"/>
<comment type="caution">
    <text evidence="8">The sequence shown here is derived from an EMBL/GenBank/DDBJ whole genome shotgun (WGS) entry which is preliminary data.</text>
</comment>
<evidence type="ECO:0000313" key="9">
    <source>
        <dbReference type="Proteomes" id="UP000321363"/>
    </source>
</evidence>
<evidence type="ECO:0000256" key="1">
    <source>
        <dbReference type="ARBA" id="ARBA00004141"/>
    </source>
</evidence>
<organism evidence="8 9">
    <name type="scientific">Metabacillus litoralis</name>
    <dbReference type="NCBI Taxonomy" id="152268"/>
    <lineage>
        <taxon>Bacteria</taxon>
        <taxon>Bacillati</taxon>
        <taxon>Bacillota</taxon>
        <taxon>Bacilli</taxon>
        <taxon>Bacillales</taxon>
        <taxon>Bacillaceae</taxon>
        <taxon>Metabacillus</taxon>
    </lineage>
</organism>
<feature type="domain" description="GtrA/DPMS transmembrane" evidence="7">
    <location>
        <begin position="15"/>
        <end position="135"/>
    </location>
</feature>
<keyword evidence="5 6" id="KW-0472">Membrane</keyword>
<evidence type="ECO:0000256" key="5">
    <source>
        <dbReference type="ARBA" id="ARBA00023136"/>
    </source>
</evidence>
<accession>A0A5C6UVL6</accession>
<feature type="transmembrane region" description="Helical" evidence="6">
    <location>
        <begin position="12"/>
        <end position="34"/>
    </location>
</feature>
<dbReference type="AlphaFoldDB" id="A0A5C6UVL6"/>
<protein>
    <submittedName>
        <fullName evidence="8">GtrA family protein</fullName>
    </submittedName>
</protein>
<dbReference type="Proteomes" id="UP000321363">
    <property type="component" value="Unassembled WGS sequence"/>
</dbReference>
<feature type="transmembrane region" description="Helical" evidence="6">
    <location>
        <begin position="40"/>
        <end position="60"/>
    </location>
</feature>
<name>A0A5C6UVL6_9BACI</name>
<dbReference type="PANTHER" id="PTHR38459">
    <property type="entry name" value="PROPHAGE BACTOPRENOL-LINKED GLUCOSE TRANSLOCASE HOMOLOG"/>
    <property type="match status" value="1"/>
</dbReference>
<keyword evidence="3 6" id="KW-0812">Transmembrane</keyword>
<comment type="subcellular location">
    <subcellularLocation>
        <location evidence="1">Membrane</location>
        <topology evidence="1">Multi-pass membrane protein</topology>
    </subcellularLocation>
</comment>
<evidence type="ECO:0000313" key="8">
    <source>
        <dbReference type="EMBL" id="TXC77019.1"/>
    </source>
</evidence>
<feature type="transmembrane region" description="Helical" evidence="6">
    <location>
        <begin position="76"/>
        <end position="97"/>
    </location>
</feature>
<dbReference type="InterPro" id="IPR051401">
    <property type="entry name" value="GtrA_CellWall_Glycosyl"/>
</dbReference>
<comment type="similarity">
    <text evidence="2">Belongs to the GtrA family.</text>
</comment>
<evidence type="ECO:0000256" key="3">
    <source>
        <dbReference type="ARBA" id="ARBA00022692"/>
    </source>
</evidence>
<dbReference type="Pfam" id="PF04138">
    <property type="entry name" value="GtrA_DPMS_TM"/>
    <property type="match status" value="1"/>
</dbReference>
<dbReference type="EMBL" id="VOQF01000038">
    <property type="protein sequence ID" value="TXC77019.1"/>
    <property type="molecule type" value="Genomic_DNA"/>
</dbReference>
<dbReference type="GO" id="GO:0000271">
    <property type="term" value="P:polysaccharide biosynthetic process"/>
    <property type="evidence" value="ECO:0007669"/>
    <property type="project" value="InterPro"/>
</dbReference>
<dbReference type="InterPro" id="IPR007267">
    <property type="entry name" value="GtrA_DPMS_TM"/>
</dbReference>
<evidence type="ECO:0000256" key="4">
    <source>
        <dbReference type="ARBA" id="ARBA00022989"/>
    </source>
</evidence>
<proteinExistence type="inferred from homology"/>
<keyword evidence="4 6" id="KW-1133">Transmembrane helix</keyword>
<dbReference type="GO" id="GO:0005886">
    <property type="term" value="C:plasma membrane"/>
    <property type="evidence" value="ECO:0007669"/>
    <property type="project" value="TreeGrafter"/>
</dbReference>
<evidence type="ECO:0000259" key="7">
    <source>
        <dbReference type="Pfam" id="PF04138"/>
    </source>
</evidence>
<dbReference type="PANTHER" id="PTHR38459:SF1">
    <property type="entry name" value="PROPHAGE BACTOPRENOL-LINKED GLUCOSE TRANSLOCASE HOMOLOG"/>
    <property type="match status" value="1"/>
</dbReference>
<reference evidence="8 9" key="1">
    <citation type="journal article" date="2005" name="Int. J. Syst. Evol. Microbiol.">
        <title>Bacillus litoralis sp. nov., isolated from a tidal flat of the Yellow Sea in Korea.</title>
        <authorList>
            <person name="Yoon J.H."/>
            <person name="Oh T.K."/>
        </authorList>
    </citation>
    <scope>NUCLEOTIDE SEQUENCE [LARGE SCALE GENOMIC DNA]</scope>
    <source>
        <strain evidence="8 9">SW-211</strain>
    </source>
</reference>
<evidence type="ECO:0000256" key="2">
    <source>
        <dbReference type="ARBA" id="ARBA00009399"/>
    </source>
</evidence>
<sequence length="136" mass="15487">MIIENYYKRVNTFIRFILVGLINTCIGLSLILVLLNVLGLSYWISTFIGNSIGATCSYILNKNFTFNSKVSNQKGISLFILVILGSYFISYSIGYILFDKSKLLTNFEYVKETSLILAAVLYTILNYLGQRYIAFK</sequence>
<keyword evidence="9" id="KW-1185">Reference proteome</keyword>
<feature type="transmembrane region" description="Helical" evidence="6">
    <location>
        <begin position="109"/>
        <end position="128"/>
    </location>
</feature>
<gene>
    <name evidence="8" type="ORF">FS935_22920</name>
</gene>
<evidence type="ECO:0000256" key="6">
    <source>
        <dbReference type="SAM" id="Phobius"/>
    </source>
</evidence>